<dbReference type="InParanoid" id="Q0UCA1"/>
<proteinExistence type="predicted"/>
<protein>
    <submittedName>
        <fullName evidence="2">Uncharacterized protein</fullName>
    </submittedName>
</protein>
<dbReference type="AlphaFoldDB" id="Q0UCA1"/>
<dbReference type="EMBL" id="CH445341">
    <property type="protein sequence ID" value="EAT82007.2"/>
    <property type="molecule type" value="Genomic_DNA"/>
</dbReference>
<feature type="region of interest" description="Disordered" evidence="1">
    <location>
        <begin position="93"/>
        <end position="143"/>
    </location>
</feature>
<name>Q0UCA1_PHANO</name>
<accession>Q0UCA1</accession>
<dbReference type="VEuPathDB" id="FungiDB:JI435_106130"/>
<evidence type="ECO:0000313" key="2">
    <source>
        <dbReference type="EMBL" id="EAT82007.2"/>
    </source>
</evidence>
<dbReference type="HOGENOM" id="CLU_1806902_0_0_1"/>
<evidence type="ECO:0000256" key="1">
    <source>
        <dbReference type="SAM" id="MobiDB-lite"/>
    </source>
</evidence>
<dbReference type="KEGG" id="pno:SNOG_10613"/>
<organism evidence="2 3">
    <name type="scientific">Phaeosphaeria nodorum (strain SN15 / ATCC MYA-4574 / FGSC 10173)</name>
    <name type="common">Glume blotch fungus</name>
    <name type="synonym">Parastagonospora nodorum</name>
    <dbReference type="NCBI Taxonomy" id="321614"/>
    <lineage>
        <taxon>Eukaryota</taxon>
        <taxon>Fungi</taxon>
        <taxon>Dikarya</taxon>
        <taxon>Ascomycota</taxon>
        <taxon>Pezizomycotina</taxon>
        <taxon>Dothideomycetes</taxon>
        <taxon>Pleosporomycetidae</taxon>
        <taxon>Pleosporales</taxon>
        <taxon>Pleosporineae</taxon>
        <taxon>Phaeosphaeriaceae</taxon>
        <taxon>Parastagonospora</taxon>
    </lineage>
</organism>
<evidence type="ECO:0000313" key="3">
    <source>
        <dbReference type="Proteomes" id="UP000001055"/>
    </source>
</evidence>
<sequence>MGWEKDSISSQTFGTLQSPLTSLGSIISKRKRKREWLPDVDEGHLEHIWKMEEQKIQDRQARKVGEEIGYLYFVGVDGLLKWKDDYLRSDRGLVYRKKNTEPESDGVMSMSDSGDSDSDDSREDEYKDRGEDEEDYDEMDMDM</sequence>
<dbReference type="eggNOG" id="ENOG502RH4A">
    <property type="taxonomic scope" value="Eukaryota"/>
</dbReference>
<dbReference type="GeneID" id="5977784"/>
<dbReference type="RefSeq" id="XP_001800877.1">
    <property type="nucleotide sequence ID" value="XM_001800825.1"/>
</dbReference>
<feature type="compositionally biased region" description="Acidic residues" evidence="1">
    <location>
        <begin position="114"/>
        <end position="123"/>
    </location>
</feature>
<dbReference type="Proteomes" id="UP000001055">
    <property type="component" value="Unassembled WGS sequence"/>
</dbReference>
<gene>
    <name evidence="2" type="ORF">SNOG_10613</name>
</gene>
<feature type="compositionally biased region" description="Acidic residues" evidence="1">
    <location>
        <begin position="131"/>
        <end position="143"/>
    </location>
</feature>
<reference evidence="3" key="1">
    <citation type="journal article" date="2007" name="Plant Cell">
        <title>Dothideomycete-plant interactions illuminated by genome sequencing and EST analysis of the wheat pathogen Stagonospora nodorum.</title>
        <authorList>
            <person name="Hane J.K."/>
            <person name="Lowe R.G."/>
            <person name="Solomon P.S."/>
            <person name="Tan K.C."/>
            <person name="Schoch C.L."/>
            <person name="Spatafora J.W."/>
            <person name="Crous P.W."/>
            <person name="Kodira C."/>
            <person name="Birren B.W."/>
            <person name="Galagan J.E."/>
            <person name="Torriani S.F."/>
            <person name="McDonald B.A."/>
            <person name="Oliver R.P."/>
        </authorList>
    </citation>
    <scope>NUCLEOTIDE SEQUENCE [LARGE SCALE GENOMIC DNA]</scope>
    <source>
        <strain evidence="3">SN15 / ATCC MYA-4574 / FGSC 10173</strain>
    </source>
</reference>